<keyword evidence="3" id="KW-1185">Reference proteome</keyword>
<dbReference type="InterPro" id="IPR005039">
    <property type="entry name" value="Ant_C"/>
</dbReference>
<comment type="caution">
    <text evidence="2">The sequence shown here is derived from an EMBL/GenBank/DDBJ whole genome shotgun (WGS) entry which is preliminary data.</text>
</comment>
<dbReference type="PANTHER" id="PTHR36180">
    <property type="entry name" value="DNA-BINDING PROTEIN-RELATED-RELATED"/>
    <property type="match status" value="1"/>
</dbReference>
<evidence type="ECO:0000313" key="2">
    <source>
        <dbReference type="EMBL" id="GAA4774318.1"/>
    </source>
</evidence>
<dbReference type="Proteomes" id="UP001501645">
    <property type="component" value="Unassembled WGS sequence"/>
</dbReference>
<protein>
    <submittedName>
        <fullName evidence="2">Phage antirepressor Ant</fullName>
    </submittedName>
</protein>
<dbReference type="PROSITE" id="PS51750">
    <property type="entry name" value="BRO_N"/>
    <property type="match status" value="1"/>
</dbReference>
<dbReference type="PANTHER" id="PTHR36180:SF2">
    <property type="entry name" value="BRO FAMILY PROTEIN"/>
    <property type="match status" value="1"/>
</dbReference>
<evidence type="ECO:0000313" key="3">
    <source>
        <dbReference type="Proteomes" id="UP001501645"/>
    </source>
</evidence>
<dbReference type="InterPro" id="IPR003497">
    <property type="entry name" value="BRO_N_domain"/>
</dbReference>
<organism evidence="2 3">
    <name type="scientific">Microbacterium gilvum</name>
    <dbReference type="NCBI Taxonomy" id="1336204"/>
    <lineage>
        <taxon>Bacteria</taxon>
        <taxon>Bacillati</taxon>
        <taxon>Actinomycetota</taxon>
        <taxon>Actinomycetes</taxon>
        <taxon>Micrococcales</taxon>
        <taxon>Microbacteriaceae</taxon>
        <taxon>Microbacterium</taxon>
    </lineage>
</organism>
<dbReference type="Pfam" id="PF03374">
    <property type="entry name" value="ANT"/>
    <property type="match status" value="1"/>
</dbReference>
<feature type="domain" description="Bro-N" evidence="1">
    <location>
        <begin position="1"/>
        <end position="101"/>
    </location>
</feature>
<dbReference type="Pfam" id="PF02498">
    <property type="entry name" value="Bro-N"/>
    <property type="match status" value="1"/>
</dbReference>
<dbReference type="EMBL" id="BAABKO010000003">
    <property type="protein sequence ID" value="GAA4774318.1"/>
    <property type="molecule type" value="Genomic_DNA"/>
</dbReference>
<sequence length="254" mass="27859">MSGLQRFDFNELPFRAGLIDGEPWFVAVDVCNALDLANTTQALARLDEDERTLISNEGGREVNAVNEAGLYSLILGSRKAEAKQFKRWVTHEVLPTIRRTGSYGAPALPDLSTPEGVLALAQTLTRTAEELVAAKHEVAELTPRADAWDDLASADGDYAVGDAAKILARAGIETGQQRLFTQLAKLGWVFRGERGKWTAFQSAVNAGYLRELPQSHHHPRTGELVLDPPQVRVTVRGLERLRVRLGKLNLEVAA</sequence>
<gene>
    <name evidence="2" type="ORF">GCM10023351_18390</name>
</gene>
<accession>A0ABP9A551</accession>
<reference evidence="3" key="1">
    <citation type="journal article" date="2019" name="Int. J. Syst. Evol. Microbiol.">
        <title>The Global Catalogue of Microorganisms (GCM) 10K type strain sequencing project: providing services to taxonomists for standard genome sequencing and annotation.</title>
        <authorList>
            <consortium name="The Broad Institute Genomics Platform"/>
            <consortium name="The Broad Institute Genome Sequencing Center for Infectious Disease"/>
            <person name="Wu L."/>
            <person name="Ma J."/>
        </authorList>
    </citation>
    <scope>NUCLEOTIDE SEQUENCE [LARGE SCALE GENOMIC DNA]</scope>
    <source>
        <strain evidence="3">JCM 18537</strain>
    </source>
</reference>
<dbReference type="SMART" id="SM01040">
    <property type="entry name" value="Bro-N"/>
    <property type="match status" value="1"/>
</dbReference>
<proteinExistence type="predicted"/>
<dbReference type="RefSeq" id="WP_345438362.1">
    <property type="nucleotide sequence ID" value="NZ_BAABKO010000003.1"/>
</dbReference>
<name>A0ABP9A551_9MICO</name>
<evidence type="ECO:0000259" key="1">
    <source>
        <dbReference type="PROSITE" id="PS51750"/>
    </source>
</evidence>